<comment type="similarity">
    <text evidence="3">Belongs to the AAA ATPase family.</text>
</comment>
<feature type="compositionally biased region" description="Low complexity" evidence="4">
    <location>
        <begin position="86"/>
        <end position="102"/>
    </location>
</feature>
<dbReference type="Pfam" id="PF00004">
    <property type="entry name" value="AAA"/>
    <property type="match status" value="2"/>
</dbReference>
<sequence>MHKTIPNKYVTEEDIKVFIQNNAQQNNGSVNIKAAFETMRKESPHIQVGYSKFEKLAKNIMAEQGFNLYIPNQNAQNVPMLPKKPSQQNLSRSSSKSELTGSNMNKTIMRFTSEFEHTVPRYNFSHVGGLITQKAQLADLILNPVIYKSLFMSTRCLPSPGILIIGPSGCGKSLLAEAAAGEFADSGLTFFKVSSLELLKLSKNYSDQSKDKLDALFASATNLSPSLILIDDIDAIAKGKENSFVRLYLTQCIDRVMNDKENFVAIIGTTSNIDKIDSSLRRPGRFGKEISIGLPDYDQRLEILRVAARQLNLDESVNFEQIAREADGFIGTDIVGLTEEASVTAVKRFISICQQENSQEGGNFNFNPENSFDVKITNDDFLNSIKLVQPTLRREGFITLAPASFADVGGLDEVKRELQMAVVDAIIRPDIFQMYGHKPSSGVILYGPPGCGKTLLARAIAHEANRAAFISVKGPELLNKFLGESESAIRSVFRRARDSAPCIIFFDELDAICPRRSDDSSNAAASRVVNQLLTEMDGVVDRGRVFVIGATNRLELIDEAMLRPGRLDKKIKVPIPDQNGRIEILSRQIGRINNKEEIDIPSIAERCQNFSGAMLEALTSEAIEAAISESNQEQWVPVGNKHFEAALAKLLKGEGNQMNE</sequence>
<feature type="domain" description="AAA+ ATPase" evidence="5">
    <location>
        <begin position="439"/>
        <end position="577"/>
    </location>
</feature>
<dbReference type="SUPFAM" id="SSF52540">
    <property type="entry name" value="P-loop containing nucleoside triphosphate hydrolases"/>
    <property type="match status" value="2"/>
</dbReference>
<evidence type="ECO:0000256" key="3">
    <source>
        <dbReference type="RuleBase" id="RU003651"/>
    </source>
</evidence>
<evidence type="ECO:0000313" key="7">
    <source>
        <dbReference type="Proteomes" id="UP001470230"/>
    </source>
</evidence>
<dbReference type="Gene3D" id="1.10.8.60">
    <property type="match status" value="2"/>
</dbReference>
<keyword evidence="7" id="KW-1185">Reference proteome</keyword>
<dbReference type="SMART" id="SM00382">
    <property type="entry name" value="AAA"/>
    <property type="match status" value="2"/>
</dbReference>
<evidence type="ECO:0000256" key="1">
    <source>
        <dbReference type="ARBA" id="ARBA00022741"/>
    </source>
</evidence>
<dbReference type="InterPro" id="IPR050168">
    <property type="entry name" value="AAA_ATPase_domain"/>
</dbReference>
<accession>A0ABR2KW20</accession>
<evidence type="ECO:0000259" key="5">
    <source>
        <dbReference type="SMART" id="SM00382"/>
    </source>
</evidence>
<dbReference type="InterPro" id="IPR027417">
    <property type="entry name" value="P-loop_NTPase"/>
</dbReference>
<dbReference type="EMBL" id="JAPFFF010000003">
    <property type="protein sequence ID" value="KAK8895053.1"/>
    <property type="molecule type" value="Genomic_DNA"/>
</dbReference>
<reference evidence="6 7" key="1">
    <citation type="submission" date="2024-04" db="EMBL/GenBank/DDBJ databases">
        <title>Tritrichomonas musculus Genome.</title>
        <authorList>
            <person name="Alves-Ferreira E."/>
            <person name="Grigg M."/>
            <person name="Lorenzi H."/>
            <person name="Galac M."/>
        </authorList>
    </citation>
    <scope>NUCLEOTIDE SEQUENCE [LARGE SCALE GENOMIC DNA]</scope>
    <source>
        <strain evidence="6 7">EAF2021</strain>
    </source>
</reference>
<evidence type="ECO:0000256" key="2">
    <source>
        <dbReference type="ARBA" id="ARBA00022840"/>
    </source>
</evidence>
<dbReference type="InterPro" id="IPR003960">
    <property type="entry name" value="ATPase_AAA_CS"/>
</dbReference>
<protein>
    <recommendedName>
        <fullName evidence="5">AAA+ ATPase domain-containing protein</fullName>
    </recommendedName>
</protein>
<feature type="domain" description="AAA+ ATPase" evidence="5">
    <location>
        <begin position="158"/>
        <end position="296"/>
    </location>
</feature>
<proteinExistence type="inferred from homology"/>
<dbReference type="InterPro" id="IPR041569">
    <property type="entry name" value="AAA_lid_3"/>
</dbReference>
<dbReference type="Pfam" id="PF17862">
    <property type="entry name" value="AAA_lid_3"/>
    <property type="match status" value="1"/>
</dbReference>
<dbReference type="PANTHER" id="PTHR23077:SF171">
    <property type="entry name" value="NUCLEAR VALOSIN-CONTAINING PROTEIN-LIKE"/>
    <property type="match status" value="1"/>
</dbReference>
<evidence type="ECO:0000256" key="4">
    <source>
        <dbReference type="SAM" id="MobiDB-lite"/>
    </source>
</evidence>
<dbReference type="Proteomes" id="UP001470230">
    <property type="component" value="Unassembled WGS sequence"/>
</dbReference>
<dbReference type="InterPro" id="IPR003959">
    <property type="entry name" value="ATPase_AAA_core"/>
</dbReference>
<keyword evidence="2 3" id="KW-0067">ATP-binding</keyword>
<feature type="region of interest" description="Disordered" evidence="4">
    <location>
        <begin position="77"/>
        <end position="102"/>
    </location>
</feature>
<dbReference type="PANTHER" id="PTHR23077">
    <property type="entry name" value="AAA-FAMILY ATPASE"/>
    <property type="match status" value="1"/>
</dbReference>
<gene>
    <name evidence="6" type="ORF">M9Y10_023495</name>
</gene>
<organism evidence="6 7">
    <name type="scientific">Tritrichomonas musculus</name>
    <dbReference type="NCBI Taxonomy" id="1915356"/>
    <lineage>
        <taxon>Eukaryota</taxon>
        <taxon>Metamonada</taxon>
        <taxon>Parabasalia</taxon>
        <taxon>Tritrichomonadida</taxon>
        <taxon>Tritrichomonadidae</taxon>
        <taxon>Tritrichomonas</taxon>
    </lineage>
</organism>
<dbReference type="InterPro" id="IPR003593">
    <property type="entry name" value="AAA+_ATPase"/>
</dbReference>
<dbReference type="PROSITE" id="PS00674">
    <property type="entry name" value="AAA"/>
    <property type="match status" value="1"/>
</dbReference>
<comment type="caution">
    <text evidence="6">The sequence shown here is derived from an EMBL/GenBank/DDBJ whole genome shotgun (WGS) entry which is preliminary data.</text>
</comment>
<dbReference type="Gene3D" id="3.40.50.300">
    <property type="entry name" value="P-loop containing nucleotide triphosphate hydrolases"/>
    <property type="match status" value="2"/>
</dbReference>
<name>A0ABR2KW20_9EUKA</name>
<keyword evidence="1 3" id="KW-0547">Nucleotide-binding</keyword>
<evidence type="ECO:0000313" key="6">
    <source>
        <dbReference type="EMBL" id="KAK8895053.1"/>
    </source>
</evidence>